<feature type="domain" description="Manganese/iron superoxide dismutase C-terminal" evidence="3">
    <location>
        <begin position="139"/>
        <end position="194"/>
    </location>
</feature>
<reference evidence="4 5" key="1">
    <citation type="submission" date="2014-04" db="EMBL/GenBank/DDBJ databases">
        <authorList>
            <consortium name="DOE Joint Genome Institute"/>
            <person name="Kuo A."/>
            <person name="Kohler A."/>
            <person name="Jargeat P."/>
            <person name="Nagy L.G."/>
            <person name="Floudas D."/>
            <person name="Copeland A."/>
            <person name="Barry K.W."/>
            <person name="Cichocki N."/>
            <person name="Veneault-Fourrey C."/>
            <person name="LaButti K."/>
            <person name="Lindquist E.A."/>
            <person name="Lipzen A."/>
            <person name="Lundell T."/>
            <person name="Morin E."/>
            <person name="Murat C."/>
            <person name="Sun H."/>
            <person name="Tunlid A."/>
            <person name="Henrissat B."/>
            <person name="Grigoriev I.V."/>
            <person name="Hibbett D.S."/>
            <person name="Martin F."/>
            <person name="Nordberg H.P."/>
            <person name="Cantor M.N."/>
            <person name="Hua S.X."/>
        </authorList>
    </citation>
    <scope>NUCLEOTIDE SEQUENCE [LARGE SCALE GENOMIC DNA]</scope>
    <source>
        <strain evidence="4 5">Ve08.2h10</strain>
    </source>
</reference>
<dbReference type="OrthoDB" id="275227at2759"/>
<dbReference type="STRING" id="930991.A0A0D0E9T5"/>
<evidence type="ECO:0000313" key="5">
    <source>
        <dbReference type="Proteomes" id="UP000054538"/>
    </source>
</evidence>
<dbReference type="SUPFAM" id="SSF46609">
    <property type="entry name" value="Fe,Mn superoxide dismutase (SOD), N-terminal domain"/>
    <property type="match status" value="1"/>
</dbReference>
<feature type="compositionally biased region" description="Polar residues" evidence="2">
    <location>
        <begin position="216"/>
        <end position="240"/>
    </location>
</feature>
<gene>
    <name evidence="4" type="ORF">PAXRUDRAFT_8723</name>
</gene>
<dbReference type="Proteomes" id="UP000054538">
    <property type="component" value="Unassembled WGS sequence"/>
</dbReference>
<evidence type="ECO:0000313" key="4">
    <source>
        <dbReference type="EMBL" id="KIK99709.1"/>
    </source>
</evidence>
<dbReference type="InParanoid" id="A0A0D0E9T5"/>
<dbReference type="GO" id="GO:0005737">
    <property type="term" value="C:cytoplasm"/>
    <property type="evidence" value="ECO:0007669"/>
    <property type="project" value="TreeGrafter"/>
</dbReference>
<evidence type="ECO:0000256" key="2">
    <source>
        <dbReference type="SAM" id="MobiDB-lite"/>
    </source>
</evidence>
<dbReference type="GO" id="GO:0046872">
    <property type="term" value="F:metal ion binding"/>
    <property type="evidence" value="ECO:0007669"/>
    <property type="project" value="InterPro"/>
</dbReference>
<dbReference type="PANTHER" id="PTHR43595:SF2">
    <property type="entry name" value="SMALL RIBOSOMAL SUBUNIT PROTEIN MS42"/>
    <property type="match status" value="1"/>
</dbReference>
<dbReference type="GO" id="GO:0004784">
    <property type="term" value="F:superoxide dismutase activity"/>
    <property type="evidence" value="ECO:0007669"/>
    <property type="project" value="InterPro"/>
</dbReference>
<dbReference type="Pfam" id="PF02777">
    <property type="entry name" value="Sod_Fe_C"/>
    <property type="match status" value="2"/>
</dbReference>
<dbReference type="PANTHER" id="PTHR43595">
    <property type="entry name" value="37S RIBOSOMAL PROTEIN S26, MITOCHONDRIAL"/>
    <property type="match status" value="1"/>
</dbReference>
<dbReference type="EMBL" id="KN824852">
    <property type="protein sequence ID" value="KIK99709.1"/>
    <property type="molecule type" value="Genomic_DNA"/>
</dbReference>
<evidence type="ECO:0000256" key="1">
    <source>
        <dbReference type="ARBA" id="ARBA00037226"/>
    </source>
</evidence>
<dbReference type="InterPro" id="IPR036314">
    <property type="entry name" value="SOD_C_sf"/>
</dbReference>
<feature type="region of interest" description="Disordered" evidence="2">
    <location>
        <begin position="204"/>
        <end position="253"/>
    </location>
</feature>
<feature type="domain" description="Manganese/iron superoxide dismutase C-terminal" evidence="3">
    <location>
        <begin position="296"/>
        <end position="338"/>
    </location>
</feature>
<dbReference type="Gene3D" id="3.55.40.20">
    <property type="entry name" value="Iron/manganese superoxide dismutase, C-terminal domain"/>
    <property type="match status" value="1"/>
</dbReference>
<name>A0A0D0E9T5_9AGAM</name>
<reference evidence="5" key="2">
    <citation type="submission" date="2015-01" db="EMBL/GenBank/DDBJ databases">
        <title>Evolutionary Origins and Diversification of the Mycorrhizal Mutualists.</title>
        <authorList>
            <consortium name="DOE Joint Genome Institute"/>
            <consortium name="Mycorrhizal Genomics Consortium"/>
            <person name="Kohler A."/>
            <person name="Kuo A."/>
            <person name="Nagy L.G."/>
            <person name="Floudas D."/>
            <person name="Copeland A."/>
            <person name="Barry K.W."/>
            <person name="Cichocki N."/>
            <person name="Veneault-Fourrey C."/>
            <person name="LaButti K."/>
            <person name="Lindquist E.A."/>
            <person name="Lipzen A."/>
            <person name="Lundell T."/>
            <person name="Morin E."/>
            <person name="Murat C."/>
            <person name="Riley R."/>
            <person name="Ohm R."/>
            <person name="Sun H."/>
            <person name="Tunlid A."/>
            <person name="Henrissat B."/>
            <person name="Grigoriev I.V."/>
            <person name="Hibbett D.S."/>
            <person name="Martin F."/>
        </authorList>
    </citation>
    <scope>NUCLEOTIDE SEQUENCE [LARGE SCALE GENOMIC DNA]</scope>
    <source>
        <strain evidence="5">Ve08.2h10</strain>
    </source>
</reference>
<dbReference type="InterPro" id="IPR019832">
    <property type="entry name" value="Mn/Fe_SOD_C"/>
</dbReference>
<evidence type="ECO:0000259" key="3">
    <source>
        <dbReference type="Pfam" id="PF02777"/>
    </source>
</evidence>
<organism evidence="4 5">
    <name type="scientific">Paxillus rubicundulus Ve08.2h10</name>
    <dbReference type="NCBI Taxonomy" id="930991"/>
    <lineage>
        <taxon>Eukaryota</taxon>
        <taxon>Fungi</taxon>
        <taxon>Dikarya</taxon>
        <taxon>Basidiomycota</taxon>
        <taxon>Agaricomycotina</taxon>
        <taxon>Agaricomycetes</taxon>
        <taxon>Agaricomycetidae</taxon>
        <taxon>Boletales</taxon>
        <taxon>Paxilineae</taxon>
        <taxon>Paxillaceae</taxon>
        <taxon>Paxillus</taxon>
    </lineage>
</organism>
<keyword evidence="5" id="KW-1185">Reference proteome</keyword>
<protein>
    <recommendedName>
        <fullName evidence="3">Manganese/iron superoxide dismutase C-terminal domain-containing protein</fullName>
    </recommendedName>
</protein>
<sequence length="349" mass="39065">MSTTGLRFAASSSRSTALGASRTTKCPRMQWAARRRLHTRKELPYKIEEGLGKFMSPQTLNMVAVEYQQGLLDRLSEQCRDVDSRRKTIAQIVLDTAKSQDRTLMFRYASHALNNSFFLNCLRPPTADMGENIIERSLLGTAIQKQFGGFDSLRSLFSAAVNGMSGSGYTWLVTDAKKNLAFVPTFAAGTLLIRSGSGTVDPLNKPVLGEGDMFSSPRQNQENSTQPSSPELEKTPSSPVSHAPPPLYPSSPARMLHTSAARENFSPRARSVYDPAMPSASFASPHDARDLRTLGEHIFPLFCISVHEHCWLLDHGVWGKERYLKEFWTVVDWDQVVRRFDQFTSIKTW</sequence>
<dbReference type="HOGENOM" id="CLU_057349_2_0_1"/>
<dbReference type="AlphaFoldDB" id="A0A0D0E9T5"/>
<dbReference type="InterPro" id="IPR036324">
    <property type="entry name" value="Mn/Fe_SOD_N_sf"/>
</dbReference>
<proteinExistence type="predicted"/>
<accession>A0A0D0E9T5</accession>
<comment type="function">
    <text evidence="1">Component of the mitochondrial ribosome (mitoribosome), a dedicated translation machinery responsible for the synthesis of mitochondrial genome-encoded proteins, including at least some of the essential transmembrane subunits of the mitochondrial respiratory chain. The mitoribosomes are attached to the mitochondrial inner membrane and translation products are cotranslationally integrated into the membrane.</text>
</comment>
<dbReference type="SUPFAM" id="SSF54719">
    <property type="entry name" value="Fe,Mn superoxide dismutase (SOD), C-terminal domain"/>
    <property type="match status" value="1"/>
</dbReference>